<proteinExistence type="inferred from homology"/>
<reference evidence="9 10" key="1">
    <citation type="submission" date="2017-02" db="EMBL/GenBank/DDBJ databases">
        <title>Draft genome sequence of Moraxella lincolnii CCUG 9405T type strain.</title>
        <authorList>
            <person name="Salva-Serra F."/>
            <person name="Engstrom-Jakobsson H."/>
            <person name="Thorell K."/>
            <person name="Jaen-Luchoro D."/>
            <person name="Gonzales-Siles L."/>
            <person name="Karlsson R."/>
            <person name="Yazdan S."/>
            <person name="Boulund F."/>
            <person name="Johnning A."/>
            <person name="Engstrand L."/>
            <person name="Kristiansson E."/>
            <person name="Moore E."/>
        </authorList>
    </citation>
    <scope>NUCLEOTIDE SEQUENCE [LARGE SCALE GENOMIC DNA]</scope>
    <source>
        <strain evidence="9 10">CCUG 9405</strain>
    </source>
</reference>
<dbReference type="AlphaFoldDB" id="A0A1T0CKJ0"/>
<evidence type="ECO:0000313" key="9">
    <source>
        <dbReference type="EMBL" id="OOS22769.1"/>
    </source>
</evidence>
<keyword evidence="5 8" id="KW-1133">Transmembrane helix</keyword>
<evidence type="ECO:0000256" key="4">
    <source>
        <dbReference type="ARBA" id="ARBA00022692"/>
    </source>
</evidence>
<comment type="subcellular location">
    <subcellularLocation>
        <location evidence="1">Cell membrane</location>
        <topology evidence="1">Single-pass membrane protein</topology>
    </subcellularLocation>
    <subcellularLocation>
        <location evidence="7">Cell membrane</location>
        <topology evidence="7">Single-pass type II membrane protein</topology>
    </subcellularLocation>
</comment>
<comment type="caution">
    <text evidence="9">The sequence shown here is derived from an EMBL/GenBank/DDBJ whole genome shotgun (WGS) entry which is preliminary data.</text>
</comment>
<dbReference type="Proteomes" id="UP000191094">
    <property type="component" value="Unassembled WGS sequence"/>
</dbReference>
<organism evidence="9 10">
    <name type="scientific">Lwoffella lincolnii</name>
    <dbReference type="NCBI Taxonomy" id="90241"/>
    <lineage>
        <taxon>Bacteria</taxon>
        <taxon>Pseudomonadati</taxon>
        <taxon>Pseudomonadota</taxon>
        <taxon>Gammaproteobacteria</taxon>
        <taxon>Moraxellales</taxon>
        <taxon>Moraxellaceae</taxon>
        <taxon>Lwoffella</taxon>
    </lineage>
</organism>
<dbReference type="PANTHER" id="PTHR30558">
    <property type="entry name" value="EXBD MEMBRANE COMPONENT OF PMF-DRIVEN MACROMOLECULE IMPORT SYSTEM"/>
    <property type="match status" value="1"/>
</dbReference>
<feature type="transmembrane region" description="Helical" evidence="8">
    <location>
        <begin position="18"/>
        <end position="40"/>
    </location>
</feature>
<dbReference type="GO" id="GO:0015031">
    <property type="term" value="P:protein transport"/>
    <property type="evidence" value="ECO:0007669"/>
    <property type="project" value="UniProtKB-KW"/>
</dbReference>
<accession>A0A1T0CKJ0</accession>
<dbReference type="OrthoDB" id="9798629at2"/>
<keyword evidence="7" id="KW-0653">Protein transport</keyword>
<keyword evidence="6 8" id="KW-0472">Membrane</keyword>
<keyword evidence="3" id="KW-1003">Cell membrane</keyword>
<evidence type="ECO:0000256" key="3">
    <source>
        <dbReference type="ARBA" id="ARBA00022475"/>
    </source>
</evidence>
<protein>
    <recommendedName>
        <fullName evidence="11">Biopolymer transporter ExbD</fullName>
    </recommendedName>
</protein>
<dbReference type="InterPro" id="IPR003400">
    <property type="entry name" value="ExbD"/>
</dbReference>
<keyword evidence="7" id="KW-0813">Transport</keyword>
<evidence type="ECO:0000256" key="1">
    <source>
        <dbReference type="ARBA" id="ARBA00004162"/>
    </source>
</evidence>
<dbReference type="Pfam" id="PF02472">
    <property type="entry name" value="ExbD"/>
    <property type="match status" value="1"/>
</dbReference>
<dbReference type="GO" id="GO:0005886">
    <property type="term" value="C:plasma membrane"/>
    <property type="evidence" value="ECO:0007669"/>
    <property type="project" value="UniProtKB-SubCell"/>
</dbReference>
<dbReference type="STRING" id="90241.B0682_00685"/>
<evidence type="ECO:0000256" key="7">
    <source>
        <dbReference type="RuleBase" id="RU003879"/>
    </source>
</evidence>
<evidence type="ECO:0000256" key="2">
    <source>
        <dbReference type="ARBA" id="ARBA00005811"/>
    </source>
</evidence>
<dbReference type="PANTHER" id="PTHR30558:SF7">
    <property type="entry name" value="TOL-PAL SYSTEM PROTEIN TOLR"/>
    <property type="match status" value="1"/>
</dbReference>
<sequence length="130" mass="14262">MAHSDFDDLTQEFGDINVIPLVDVMLVLLTIILTTATFVVNGKIPVDLAKSTTASNAMPTTSYVLTITQDDQLYLNDQPIKNLNHALKTLDKNQALTIRADGNIALARFVSLSDDVKELGFSQVSLEVKR</sequence>
<evidence type="ECO:0000313" key="10">
    <source>
        <dbReference type="Proteomes" id="UP000191094"/>
    </source>
</evidence>
<evidence type="ECO:0000256" key="8">
    <source>
        <dbReference type="SAM" id="Phobius"/>
    </source>
</evidence>
<dbReference type="GO" id="GO:0022857">
    <property type="term" value="F:transmembrane transporter activity"/>
    <property type="evidence" value="ECO:0007669"/>
    <property type="project" value="InterPro"/>
</dbReference>
<dbReference type="EMBL" id="MUYT01000001">
    <property type="protein sequence ID" value="OOS22769.1"/>
    <property type="molecule type" value="Genomic_DNA"/>
</dbReference>
<evidence type="ECO:0000256" key="6">
    <source>
        <dbReference type="ARBA" id="ARBA00023136"/>
    </source>
</evidence>
<name>A0A1T0CKJ0_9GAMM</name>
<comment type="similarity">
    <text evidence="2 7">Belongs to the ExbD/TolR family.</text>
</comment>
<dbReference type="RefSeq" id="WP_158077835.1">
    <property type="nucleotide sequence ID" value="NZ_CP147511.1"/>
</dbReference>
<evidence type="ECO:0008006" key="11">
    <source>
        <dbReference type="Google" id="ProtNLM"/>
    </source>
</evidence>
<keyword evidence="10" id="KW-1185">Reference proteome</keyword>
<evidence type="ECO:0000256" key="5">
    <source>
        <dbReference type="ARBA" id="ARBA00022989"/>
    </source>
</evidence>
<gene>
    <name evidence="9" type="ORF">B0682_00685</name>
</gene>
<dbReference type="Gene3D" id="3.30.420.270">
    <property type="match status" value="1"/>
</dbReference>
<keyword evidence="4 7" id="KW-0812">Transmembrane</keyword>